<organism evidence="1 2">
    <name type="scientific">Colletotrichum higginsianum (strain IMI 349063)</name>
    <name type="common">Crucifer anthracnose fungus</name>
    <dbReference type="NCBI Taxonomy" id="759273"/>
    <lineage>
        <taxon>Eukaryota</taxon>
        <taxon>Fungi</taxon>
        <taxon>Dikarya</taxon>
        <taxon>Ascomycota</taxon>
        <taxon>Pezizomycotina</taxon>
        <taxon>Sordariomycetes</taxon>
        <taxon>Hypocreomycetidae</taxon>
        <taxon>Glomerellales</taxon>
        <taxon>Glomerellaceae</taxon>
        <taxon>Colletotrichum</taxon>
        <taxon>Colletotrichum destructivum species complex</taxon>
    </lineage>
</organism>
<proteinExistence type="predicted"/>
<evidence type="ECO:0000313" key="2">
    <source>
        <dbReference type="Proteomes" id="UP000007174"/>
    </source>
</evidence>
<dbReference type="VEuPathDB" id="FungiDB:CH63R_03751"/>
<sequence>MTERALMKQGQIQSFRSMDQLEAGSQKRLSEEDILFLTLKDWRLFVELQDILQPLYKQSIRTQGWQKMCLTEPSRRL</sequence>
<name>H1VHC5_COLHI</name>
<evidence type="ECO:0000313" key="1">
    <source>
        <dbReference type="EMBL" id="CCF39628.1"/>
    </source>
</evidence>
<dbReference type="EMBL" id="CACQ02003600">
    <property type="protein sequence ID" value="CCF39628.1"/>
    <property type="molecule type" value="Genomic_DNA"/>
</dbReference>
<dbReference type="HOGENOM" id="CLU_2637938_0_0_1"/>
<dbReference type="AlphaFoldDB" id="H1VHC5"/>
<dbReference type="Proteomes" id="UP000007174">
    <property type="component" value="Unassembled WGS sequence"/>
</dbReference>
<reference evidence="2" key="1">
    <citation type="journal article" date="2012" name="Nat. Genet.">
        <title>Lifestyle transitions in plant pathogenic Colletotrichum fungi deciphered by genome and transcriptome analyses.</title>
        <authorList>
            <person name="O'Connell R.J."/>
            <person name="Thon M.R."/>
            <person name="Hacquard S."/>
            <person name="Amyotte S.G."/>
            <person name="Kleemann J."/>
            <person name="Torres M.F."/>
            <person name="Damm U."/>
            <person name="Buiate E.A."/>
            <person name="Epstein L."/>
            <person name="Alkan N."/>
            <person name="Altmueller J."/>
            <person name="Alvarado-Balderrama L."/>
            <person name="Bauser C.A."/>
            <person name="Becker C."/>
            <person name="Birren B.W."/>
            <person name="Chen Z."/>
            <person name="Choi J."/>
            <person name="Crouch J.A."/>
            <person name="Duvick J.P."/>
            <person name="Farman M.A."/>
            <person name="Gan P."/>
            <person name="Heiman D."/>
            <person name="Henrissat B."/>
            <person name="Howard R.J."/>
            <person name="Kabbage M."/>
            <person name="Koch C."/>
            <person name="Kracher B."/>
            <person name="Kubo Y."/>
            <person name="Law A.D."/>
            <person name="Lebrun M.-H."/>
            <person name="Lee Y.-H."/>
            <person name="Miyara I."/>
            <person name="Moore N."/>
            <person name="Neumann U."/>
            <person name="Nordstroem K."/>
            <person name="Panaccione D.G."/>
            <person name="Panstruga R."/>
            <person name="Place M."/>
            <person name="Proctor R.H."/>
            <person name="Prusky D."/>
            <person name="Rech G."/>
            <person name="Reinhardt R."/>
            <person name="Rollins J.A."/>
            <person name="Rounsley S."/>
            <person name="Schardl C.L."/>
            <person name="Schwartz D.C."/>
            <person name="Shenoy N."/>
            <person name="Shirasu K."/>
            <person name="Sikhakolli U.R."/>
            <person name="Stueber K."/>
            <person name="Sukno S.A."/>
            <person name="Sweigard J.A."/>
            <person name="Takano Y."/>
            <person name="Takahara H."/>
            <person name="Trail F."/>
            <person name="van der Does H.C."/>
            <person name="Voll L.M."/>
            <person name="Will I."/>
            <person name="Young S."/>
            <person name="Zeng Q."/>
            <person name="Zhang J."/>
            <person name="Zhou S."/>
            <person name="Dickman M.B."/>
            <person name="Schulze-Lefert P."/>
            <person name="Ver Loren van Themaat E."/>
            <person name="Ma L.-J."/>
            <person name="Vaillancourt L.J."/>
        </authorList>
    </citation>
    <scope>NUCLEOTIDE SEQUENCE [LARGE SCALE GENOMIC DNA]</scope>
    <source>
        <strain evidence="2">IMI 349063</strain>
    </source>
</reference>
<protein>
    <submittedName>
        <fullName evidence="1">Uncharacterized protein</fullName>
    </submittedName>
</protein>
<gene>
    <name evidence="1" type="ORF">CH063_10409</name>
</gene>
<accession>H1VHC5</accession>